<reference evidence="2 3" key="1">
    <citation type="journal article" date="2012" name="J. Bacteriol.">
        <title>Genome sequence of the pathogenic Herbaspirillum seropedicae strain Os34, isolated from rice roots.</title>
        <authorList>
            <person name="Ye W."/>
            <person name="Ye S."/>
            <person name="Liu J."/>
            <person name="Chang S."/>
            <person name="Chen M."/>
            <person name="Zhu B."/>
            <person name="Guo L."/>
            <person name="An Q."/>
        </authorList>
    </citation>
    <scope>NUCLEOTIDE SEQUENCE [LARGE SCALE GENOMIC DNA]</scope>
    <source>
        <strain evidence="2 3">Os34</strain>
    </source>
</reference>
<name>A0A6M3ZZT8_9BURK</name>
<dbReference type="Proteomes" id="UP000501648">
    <property type="component" value="Chromosome"/>
</dbReference>
<dbReference type="Gene3D" id="1.10.260.40">
    <property type="entry name" value="lambda repressor-like DNA-binding domains"/>
    <property type="match status" value="1"/>
</dbReference>
<proteinExistence type="predicted"/>
<dbReference type="InterPro" id="IPR010982">
    <property type="entry name" value="Lambda_DNA-bd_dom_sf"/>
</dbReference>
<evidence type="ECO:0000259" key="1">
    <source>
        <dbReference type="PROSITE" id="PS50943"/>
    </source>
</evidence>
<dbReference type="AlphaFoldDB" id="A0A6M3ZZT8"/>
<evidence type="ECO:0000313" key="3">
    <source>
        <dbReference type="Proteomes" id="UP000501648"/>
    </source>
</evidence>
<dbReference type="GO" id="GO:0003677">
    <property type="term" value="F:DNA binding"/>
    <property type="evidence" value="ECO:0007669"/>
    <property type="project" value="InterPro"/>
</dbReference>
<sequence>MSYAEILKMALDGKSVNSLAKQWGIPQPTLDKYARGERLPSFKAAKAIAEAAGVSAEQMLECLALEEETRKGYNRAPSADVAQLVEQLIRNQ</sequence>
<protein>
    <submittedName>
        <fullName evidence="2">Helix-turn-helix domain-containing protein</fullName>
    </submittedName>
</protein>
<dbReference type="InterPro" id="IPR001387">
    <property type="entry name" value="Cro/C1-type_HTH"/>
</dbReference>
<accession>A0A6M3ZZT8</accession>
<gene>
    <name evidence="2" type="ORF">C798_19890</name>
</gene>
<feature type="domain" description="HTH cro/C1-type" evidence="1">
    <location>
        <begin position="13"/>
        <end position="59"/>
    </location>
</feature>
<dbReference type="PROSITE" id="PS50943">
    <property type="entry name" value="HTH_CROC1"/>
    <property type="match status" value="1"/>
</dbReference>
<evidence type="ECO:0000313" key="2">
    <source>
        <dbReference type="EMBL" id="QJQ03936.1"/>
    </source>
</evidence>
<organism evidence="2 3">
    <name type="scientific">Herbaspirillum rubrisubalbicans Os34</name>
    <dbReference type="NCBI Taxonomy" id="1235827"/>
    <lineage>
        <taxon>Bacteria</taxon>
        <taxon>Pseudomonadati</taxon>
        <taxon>Pseudomonadota</taxon>
        <taxon>Betaproteobacteria</taxon>
        <taxon>Burkholderiales</taxon>
        <taxon>Oxalobacteraceae</taxon>
        <taxon>Herbaspirillum</taxon>
    </lineage>
</organism>
<dbReference type="EMBL" id="CP008956">
    <property type="protein sequence ID" value="QJQ03936.1"/>
    <property type="molecule type" value="Genomic_DNA"/>
</dbReference>
<dbReference type="SUPFAM" id="SSF47413">
    <property type="entry name" value="lambda repressor-like DNA-binding domains"/>
    <property type="match status" value="1"/>
</dbReference>
<dbReference type="Pfam" id="PF01381">
    <property type="entry name" value="HTH_3"/>
    <property type="match status" value="1"/>
</dbReference>